<dbReference type="WBParaSite" id="scf7180000423845.g11726">
    <property type="protein sequence ID" value="scf7180000423845.g11726"/>
    <property type="gene ID" value="scf7180000423845.g11726"/>
</dbReference>
<organism evidence="1 2">
    <name type="scientific">Meloidogyne floridensis</name>
    <dbReference type="NCBI Taxonomy" id="298350"/>
    <lineage>
        <taxon>Eukaryota</taxon>
        <taxon>Metazoa</taxon>
        <taxon>Ecdysozoa</taxon>
        <taxon>Nematoda</taxon>
        <taxon>Chromadorea</taxon>
        <taxon>Rhabditida</taxon>
        <taxon>Tylenchina</taxon>
        <taxon>Tylenchomorpha</taxon>
        <taxon>Tylenchoidea</taxon>
        <taxon>Meloidogynidae</taxon>
        <taxon>Meloidogyninae</taxon>
        <taxon>Meloidogyne</taxon>
    </lineage>
</organism>
<reference evidence="2" key="1">
    <citation type="submission" date="2022-11" db="UniProtKB">
        <authorList>
            <consortium name="WormBaseParasite"/>
        </authorList>
    </citation>
    <scope>IDENTIFICATION</scope>
</reference>
<evidence type="ECO:0000313" key="1">
    <source>
        <dbReference type="Proteomes" id="UP000887560"/>
    </source>
</evidence>
<accession>A0A915P4J3</accession>
<keyword evidence="1" id="KW-1185">Reference proteome</keyword>
<proteinExistence type="predicted"/>
<dbReference type="Proteomes" id="UP000887560">
    <property type="component" value="Unplaced"/>
</dbReference>
<name>A0A915P4J3_9BILA</name>
<sequence length="73" mass="9048">MRRTLVDLLIKDKNVNYKVHPRELESCDLEEFAEEFVEKNREELQEANFIVFYNYLILEREKFLERLGYVKYK</sequence>
<dbReference type="AlphaFoldDB" id="A0A915P4J3"/>
<protein>
    <submittedName>
        <fullName evidence="2">Uncharacterized protein</fullName>
    </submittedName>
</protein>
<evidence type="ECO:0000313" key="2">
    <source>
        <dbReference type="WBParaSite" id="scf7180000423845.g11726"/>
    </source>
</evidence>